<feature type="domain" description="U2A'/phosphoprotein 32 family A C-terminal" evidence="3">
    <location>
        <begin position="40"/>
        <end position="58"/>
    </location>
</feature>
<evidence type="ECO:0000256" key="1">
    <source>
        <dbReference type="ARBA" id="ARBA00022737"/>
    </source>
</evidence>
<dbReference type="SMART" id="SM00446">
    <property type="entry name" value="LRRcap"/>
    <property type="match status" value="1"/>
</dbReference>
<proteinExistence type="predicted"/>
<dbReference type="Pfam" id="PF20919">
    <property type="entry name" value="DHU1_N"/>
    <property type="match status" value="1"/>
</dbReference>
<dbReference type="InterPro" id="IPR046377">
    <property type="entry name" value="DHU1"/>
</dbReference>
<dbReference type="InterPro" id="IPR003603">
    <property type="entry name" value="U2A'_phosphoprotein32A_C"/>
</dbReference>
<keyword evidence="2" id="KW-0472">Membrane</keyword>
<sequence>MFSTENGDFSARGFYRRTSSVSGVERKKYLSHHPSPICFEKNYRDYMIASLPQLQVLDNLPISNRDKENAKLSFSKYFEYLPYKRPCKESIVSILRKRELNTSCSHVRKHKPSGLQTNSAYYHTRSLGAAKVGSSTWPSVHPLSTSGYVYGDEKKIFRPRQFEYHPSDSGLMAFGTLDGEVVVVNHESEKIFSYVPSLGAMNSILGLCWLKKYPSRVCSFRTCTCSVLRMFHTKIFYFHLHAQTTLCYQYKLSVCYFILIPLLLALLGRVGVALSAC</sequence>
<dbReference type="Gene3D" id="2.130.10.10">
    <property type="entry name" value="YVTN repeat-like/Quinoprotein amine dehydrogenase"/>
    <property type="match status" value="1"/>
</dbReference>
<keyword evidence="2" id="KW-1133">Transmembrane helix</keyword>
<dbReference type="InterPro" id="IPR015943">
    <property type="entry name" value="WD40/YVTN_repeat-like_dom_sf"/>
</dbReference>
<dbReference type="InterPro" id="IPR032675">
    <property type="entry name" value="LRR_dom_sf"/>
</dbReference>
<keyword evidence="2" id="KW-0812">Transmembrane</keyword>
<name>A0A7C9EZ11_OPUST</name>
<reference evidence="4" key="2">
    <citation type="submission" date="2020-07" db="EMBL/GenBank/DDBJ databases">
        <authorList>
            <person name="Vera ALvarez R."/>
            <person name="Arias-Moreno D.M."/>
            <person name="Jimenez-Jacinto V."/>
            <person name="Jimenez-Bremont J.F."/>
            <person name="Swaminathan K."/>
            <person name="Moose S.P."/>
            <person name="Guerrero-Gonzalez M.L."/>
            <person name="Marino-Ramirez L."/>
            <person name="Landsman D."/>
            <person name="Rodriguez-Kessler M."/>
            <person name="Delgado-Sanchez P."/>
        </authorList>
    </citation>
    <scope>NUCLEOTIDE SEQUENCE</scope>
    <source>
        <tissue evidence="4">Cladode</tissue>
    </source>
</reference>
<feature type="transmembrane region" description="Helical" evidence="2">
    <location>
        <begin position="256"/>
        <end position="276"/>
    </location>
</feature>
<protein>
    <recommendedName>
        <fullName evidence="3">U2A'/phosphoprotein 32 family A C-terminal domain-containing protein</fullName>
    </recommendedName>
</protein>
<dbReference type="InterPro" id="IPR048514">
    <property type="entry name" value="DHU1_N"/>
</dbReference>
<keyword evidence="1" id="KW-0677">Repeat</keyword>
<evidence type="ECO:0000259" key="3">
    <source>
        <dbReference type="SMART" id="SM00446"/>
    </source>
</evidence>
<dbReference type="EMBL" id="GISG01245101">
    <property type="protein sequence ID" value="MBA4669824.1"/>
    <property type="molecule type" value="Transcribed_RNA"/>
</dbReference>
<dbReference type="AlphaFoldDB" id="A0A7C9EZ11"/>
<organism evidence="4">
    <name type="scientific">Opuntia streptacantha</name>
    <name type="common">Prickly pear cactus</name>
    <name type="synonym">Opuntia cardona</name>
    <dbReference type="NCBI Taxonomy" id="393608"/>
    <lineage>
        <taxon>Eukaryota</taxon>
        <taxon>Viridiplantae</taxon>
        <taxon>Streptophyta</taxon>
        <taxon>Embryophyta</taxon>
        <taxon>Tracheophyta</taxon>
        <taxon>Spermatophyta</taxon>
        <taxon>Magnoliopsida</taxon>
        <taxon>eudicotyledons</taxon>
        <taxon>Gunneridae</taxon>
        <taxon>Pentapetalae</taxon>
        <taxon>Caryophyllales</taxon>
        <taxon>Cactineae</taxon>
        <taxon>Cactaceae</taxon>
        <taxon>Opuntioideae</taxon>
        <taxon>Opuntia</taxon>
    </lineage>
</organism>
<evidence type="ECO:0000313" key="4">
    <source>
        <dbReference type="EMBL" id="MBA4669824.1"/>
    </source>
</evidence>
<dbReference type="PANTHER" id="PTHR47201">
    <property type="entry name" value="BNAC09G30780D PROTEIN"/>
    <property type="match status" value="1"/>
</dbReference>
<dbReference type="GO" id="GO:0080008">
    <property type="term" value="C:Cul4-RING E3 ubiquitin ligase complex"/>
    <property type="evidence" value="ECO:0007669"/>
    <property type="project" value="InterPro"/>
</dbReference>
<reference evidence="4" key="1">
    <citation type="journal article" date="2013" name="J. Plant Res.">
        <title>Effect of fungi and light on seed germination of three Opuntia species from semiarid lands of central Mexico.</title>
        <authorList>
            <person name="Delgado-Sanchez P."/>
            <person name="Jimenez-Bremont J.F."/>
            <person name="Guerrero-Gonzalez Mde L."/>
            <person name="Flores J."/>
        </authorList>
    </citation>
    <scope>NUCLEOTIDE SEQUENCE</scope>
    <source>
        <tissue evidence="4">Cladode</tissue>
    </source>
</reference>
<evidence type="ECO:0000256" key="2">
    <source>
        <dbReference type="SAM" id="Phobius"/>
    </source>
</evidence>
<dbReference type="GO" id="GO:0071493">
    <property type="term" value="P:cellular response to UV-B"/>
    <property type="evidence" value="ECO:0007669"/>
    <property type="project" value="InterPro"/>
</dbReference>
<dbReference type="PANTHER" id="PTHR47201:SF1">
    <property type="entry name" value="PROTEIN DWD HYPERSENSITIVE TO UV-B 1"/>
    <property type="match status" value="1"/>
</dbReference>
<accession>A0A7C9EZ11</accession>
<dbReference type="Gene3D" id="3.80.10.10">
    <property type="entry name" value="Ribonuclease Inhibitor"/>
    <property type="match status" value="1"/>
</dbReference>